<proteinExistence type="predicted"/>
<dbReference type="AlphaFoldDB" id="A0A5B7A8M1"/>
<reference evidence="2" key="1">
    <citation type="submission" date="2019-08" db="EMBL/GenBank/DDBJ databases">
        <title>Reference gene set and small RNA set construction with multiple tissues from Davidia involucrata Baill.</title>
        <authorList>
            <person name="Yang H."/>
            <person name="Zhou C."/>
            <person name="Li G."/>
            <person name="Wang J."/>
            <person name="Gao P."/>
            <person name="Wang M."/>
            <person name="Wang R."/>
            <person name="Zhao Y."/>
        </authorList>
    </citation>
    <scope>NUCLEOTIDE SEQUENCE</scope>
    <source>
        <tissue evidence="2">Mixed with DoveR01_LX</tissue>
    </source>
</reference>
<organism evidence="2">
    <name type="scientific">Davidia involucrata</name>
    <name type="common">Dove tree</name>
    <dbReference type="NCBI Taxonomy" id="16924"/>
    <lineage>
        <taxon>Eukaryota</taxon>
        <taxon>Viridiplantae</taxon>
        <taxon>Streptophyta</taxon>
        <taxon>Embryophyta</taxon>
        <taxon>Tracheophyta</taxon>
        <taxon>Spermatophyta</taxon>
        <taxon>Magnoliopsida</taxon>
        <taxon>eudicotyledons</taxon>
        <taxon>Gunneridae</taxon>
        <taxon>Pentapetalae</taxon>
        <taxon>asterids</taxon>
        <taxon>Cornales</taxon>
        <taxon>Nyssaceae</taxon>
        <taxon>Davidia</taxon>
    </lineage>
</organism>
<dbReference type="PANTHER" id="PTHR36071">
    <property type="entry name" value="DNA DOUBLE-STRAND BREAK REPAIR PROTEIN"/>
    <property type="match status" value="1"/>
</dbReference>
<gene>
    <name evidence="2" type="ORF">Din_021497</name>
</gene>
<evidence type="ECO:0000313" key="2">
    <source>
        <dbReference type="EMBL" id="MPA52056.1"/>
    </source>
</evidence>
<name>A0A5B7A8M1_DAVIN</name>
<protein>
    <submittedName>
        <fullName evidence="2">Uncharacterized protein</fullName>
    </submittedName>
</protein>
<feature type="region of interest" description="Disordered" evidence="1">
    <location>
        <begin position="468"/>
        <end position="496"/>
    </location>
</feature>
<dbReference type="EMBL" id="GHES01021497">
    <property type="protein sequence ID" value="MPA52056.1"/>
    <property type="molecule type" value="Transcribed_RNA"/>
</dbReference>
<feature type="compositionally biased region" description="Polar residues" evidence="1">
    <location>
        <begin position="473"/>
        <end position="496"/>
    </location>
</feature>
<sequence>MPQRHRTLSTPKENKMDCIYTDCESILVQLKHQQKQLKFKRRWLMGLPMSYSERKQLQESNFQKDRTLPESLLREDDVYYETIKTFVENGFGASSDKREQHIVHKRMQPFDLPNDERNIFSLLDDMTNKGLFHFAEILTGGSIKFEKTRWKMKGIIREHLPKILRNRKDNHQINISKQISQLLKDTCNYRGNCMTLLIPASESFHAAATKVLDGLEDFPFQTLSAMHRKLKGIQGYMPQLQLPRSGSEQGRLIGQVRENCMKKLSELGEGGELQEALAKAMAVAGLSLKLTQGWPYVTEFHQFSLEIEALQDEIVRAIWLLEEKVTIPELKNLQLLLNPNAKLPQRGLRTALRELLIEYLFECSDMDTIPECLLEALAIINRRSQSVPYRFCLKKEIEEEVECVLSVSAQTKQIVWDLLPEHEFDQDYVDAYMEDLEETDDGDGYDDNKEQQVELLQNSRFCYSHDLTEGTEETNPTNSKLSASTTKGNGTPQVTPNRRLLRNYVEKQEPTIDLEKHPQFVSSDFTRGEANFMHDKHSMSRNQYLAIQEACDETSMVAYCLIGRILDEFAQIEGFYLDGSDVSYLRSNGSVAKDSQVTKQEQISYEEDAHGSIIIKVLEELIPSFPKSGKERVNELMGLK</sequence>
<accession>A0A5B7A8M1</accession>
<dbReference type="PANTHER" id="PTHR36071:SF1">
    <property type="entry name" value="DNA DOUBLE-STRAND BREAK REPAIR PROTEIN"/>
    <property type="match status" value="1"/>
</dbReference>
<evidence type="ECO:0000256" key="1">
    <source>
        <dbReference type="SAM" id="MobiDB-lite"/>
    </source>
</evidence>